<accession>A0ABW2D5C1</accession>
<keyword evidence="1" id="KW-1133">Transmembrane helix</keyword>
<name>A0ABW2D5C1_9ACTN</name>
<gene>
    <name evidence="2" type="ORF">ACFQS3_09895</name>
</gene>
<feature type="transmembrane region" description="Helical" evidence="1">
    <location>
        <begin position="46"/>
        <end position="73"/>
    </location>
</feature>
<evidence type="ECO:0000313" key="3">
    <source>
        <dbReference type="Proteomes" id="UP001596470"/>
    </source>
</evidence>
<keyword evidence="1" id="KW-0472">Membrane</keyword>
<evidence type="ECO:0000256" key="1">
    <source>
        <dbReference type="SAM" id="Phobius"/>
    </source>
</evidence>
<organism evidence="2 3">
    <name type="scientific">Glycomyces mayteni</name>
    <dbReference type="NCBI Taxonomy" id="543887"/>
    <lineage>
        <taxon>Bacteria</taxon>
        <taxon>Bacillati</taxon>
        <taxon>Actinomycetota</taxon>
        <taxon>Actinomycetes</taxon>
        <taxon>Glycomycetales</taxon>
        <taxon>Glycomycetaceae</taxon>
        <taxon>Glycomyces</taxon>
    </lineage>
</organism>
<protein>
    <submittedName>
        <fullName evidence="2">Uncharacterized protein</fullName>
    </submittedName>
</protein>
<feature type="transmembrane region" description="Helical" evidence="1">
    <location>
        <begin position="12"/>
        <end position="40"/>
    </location>
</feature>
<dbReference type="RefSeq" id="WP_382349202.1">
    <property type="nucleotide sequence ID" value="NZ_JBHMBP010000002.1"/>
</dbReference>
<reference evidence="3" key="1">
    <citation type="journal article" date="2019" name="Int. J. Syst. Evol. Microbiol.">
        <title>The Global Catalogue of Microorganisms (GCM) 10K type strain sequencing project: providing services to taxonomists for standard genome sequencing and annotation.</title>
        <authorList>
            <consortium name="The Broad Institute Genomics Platform"/>
            <consortium name="The Broad Institute Genome Sequencing Center for Infectious Disease"/>
            <person name="Wu L."/>
            <person name="Ma J."/>
        </authorList>
    </citation>
    <scope>NUCLEOTIDE SEQUENCE [LARGE SCALE GENOMIC DNA]</scope>
    <source>
        <strain evidence="3">KACC 12634</strain>
    </source>
</reference>
<comment type="caution">
    <text evidence="2">The sequence shown here is derived from an EMBL/GenBank/DDBJ whole genome shotgun (WGS) entry which is preliminary data.</text>
</comment>
<keyword evidence="1" id="KW-0812">Transmembrane</keyword>
<proteinExistence type="predicted"/>
<keyword evidence="3" id="KW-1185">Reference proteome</keyword>
<sequence length="107" mass="12099">MNIEDEYRRYGAYWTLMWGVRLLLFSPLVFAMLVVLNVFVSMPGDVFAGALFVYTVGALACFVPGLSGLFAFLDVSVPDKQKRDDLAAVRGDIWLSMVRQAVFLRRK</sequence>
<evidence type="ECO:0000313" key="2">
    <source>
        <dbReference type="EMBL" id="MFC6957505.1"/>
    </source>
</evidence>
<dbReference type="EMBL" id="JBHSYS010000002">
    <property type="protein sequence ID" value="MFC6957505.1"/>
    <property type="molecule type" value="Genomic_DNA"/>
</dbReference>
<dbReference type="Proteomes" id="UP001596470">
    <property type="component" value="Unassembled WGS sequence"/>
</dbReference>